<name>C3NIM5_SACI1</name>
<accession>C3NIM5</accession>
<proteinExistence type="predicted"/>
<gene>
    <name evidence="1" type="ordered locus">YN1551_1939</name>
</gene>
<dbReference type="EMBL" id="CP001404">
    <property type="protein sequence ID" value="ACP48985.1"/>
    <property type="molecule type" value="Genomic_DNA"/>
</dbReference>
<dbReference type="HOGENOM" id="CLU_3323161_0_0_2"/>
<dbReference type="Proteomes" id="UP000006818">
    <property type="component" value="Chromosome"/>
</dbReference>
<dbReference type="KEGG" id="sin:YN1551_1939"/>
<sequence>MDKMPYLRWKNLGIKEKNQQLSQNFDINAIAYDKVTMT</sequence>
<organism evidence="1 2">
    <name type="scientific">Saccharolobus islandicus (strain Y.N.15.51 / Yellowstone #2)</name>
    <name type="common">Sulfolobus islandicus</name>
    <dbReference type="NCBI Taxonomy" id="419942"/>
    <lineage>
        <taxon>Archaea</taxon>
        <taxon>Thermoproteota</taxon>
        <taxon>Thermoprotei</taxon>
        <taxon>Sulfolobales</taxon>
        <taxon>Sulfolobaceae</taxon>
        <taxon>Saccharolobus</taxon>
    </lineage>
</organism>
<reference evidence="1 2" key="1">
    <citation type="journal article" date="2009" name="Proc. Natl. Acad. Sci. U.S.A.">
        <title>Biogeography of the Sulfolobus islandicus pan-genome.</title>
        <authorList>
            <person name="Reno M.L."/>
            <person name="Held N.L."/>
            <person name="Fields C.J."/>
            <person name="Burke P.V."/>
            <person name="Whitaker R.J."/>
        </authorList>
    </citation>
    <scope>NUCLEOTIDE SEQUENCE [LARGE SCALE GENOMIC DNA]</scope>
    <source>
        <strain evidence="2">Y.N.15.51 / Yellowstone #2</strain>
    </source>
</reference>
<protein>
    <submittedName>
        <fullName evidence="1">Uncharacterized protein</fullName>
    </submittedName>
</protein>
<evidence type="ECO:0000313" key="1">
    <source>
        <dbReference type="EMBL" id="ACP48985.1"/>
    </source>
</evidence>
<dbReference type="AlphaFoldDB" id="C3NIM5"/>
<evidence type="ECO:0000313" key="2">
    <source>
        <dbReference type="Proteomes" id="UP000006818"/>
    </source>
</evidence>